<dbReference type="PANTHER" id="PTHR16008:SF4">
    <property type="entry name" value="F-BOX ONLY PROTEIN 4"/>
    <property type="match status" value="1"/>
</dbReference>
<dbReference type="InterPro" id="IPR001810">
    <property type="entry name" value="F-box_dom"/>
</dbReference>
<dbReference type="InterPro" id="IPR039588">
    <property type="entry name" value="FBXO4"/>
</dbReference>
<dbReference type="SUPFAM" id="SSF81383">
    <property type="entry name" value="F-box domain"/>
    <property type="match status" value="1"/>
</dbReference>
<keyword evidence="3" id="KW-1185">Reference proteome</keyword>
<dbReference type="Pfam" id="PF12937">
    <property type="entry name" value="F-box-like"/>
    <property type="match status" value="1"/>
</dbReference>
<evidence type="ECO:0000259" key="1">
    <source>
        <dbReference type="Pfam" id="PF12937"/>
    </source>
</evidence>
<evidence type="ECO:0000313" key="3">
    <source>
        <dbReference type="Proteomes" id="UP000187609"/>
    </source>
</evidence>
<dbReference type="GO" id="GO:0019005">
    <property type="term" value="C:SCF ubiquitin ligase complex"/>
    <property type="evidence" value="ECO:0007669"/>
    <property type="project" value="TreeGrafter"/>
</dbReference>
<feature type="domain" description="F-box" evidence="1">
    <location>
        <begin position="10"/>
        <end position="54"/>
    </location>
</feature>
<dbReference type="Gene3D" id="1.20.1280.50">
    <property type="match status" value="1"/>
</dbReference>
<dbReference type="EMBL" id="MJEQ01037185">
    <property type="protein sequence ID" value="OIT04648.1"/>
    <property type="molecule type" value="Genomic_DNA"/>
</dbReference>
<accession>A0A1J6IVN5</accession>
<protein>
    <recommendedName>
        <fullName evidence="1">F-box domain-containing protein</fullName>
    </recommendedName>
</protein>
<comment type="caution">
    <text evidence="2">The sequence shown here is derived from an EMBL/GenBank/DDBJ whole genome shotgun (WGS) entry which is preliminary data.</text>
</comment>
<dbReference type="STRING" id="49451.A0A1J6IVN5"/>
<proteinExistence type="predicted"/>
<dbReference type="Gramene" id="OIT04648">
    <property type="protein sequence ID" value="OIT04648"/>
    <property type="gene ID" value="A4A49_32588"/>
</dbReference>
<dbReference type="PANTHER" id="PTHR16008">
    <property type="entry name" value="F-BOX ONLY PROTEIN 4"/>
    <property type="match status" value="1"/>
</dbReference>
<dbReference type="GO" id="GO:0031146">
    <property type="term" value="P:SCF-dependent proteasomal ubiquitin-dependent protein catabolic process"/>
    <property type="evidence" value="ECO:0007669"/>
    <property type="project" value="InterPro"/>
</dbReference>
<organism evidence="2 3">
    <name type="scientific">Nicotiana attenuata</name>
    <name type="common">Coyote tobacco</name>
    <dbReference type="NCBI Taxonomy" id="49451"/>
    <lineage>
        <taxon>Eukaryota</taxon>
        <taxon>Viridiplantae</taxon>
        <taxon>Streptophyta</taxon>
        <taxon>Embryophyta</taxon>
        <taxon>Tracheophyta</taxon>
        <taxon>Spermatophyta</taxon>
        <taxon>Magnoliopsida</taxon>
        <taxon>eudicotyledons</taxon>
        <taxon>Gunneridae</taxon>
        <taxon>Pentapetalae</taxon>
        <taxon>asterids</taxon>
        <taxon>lamiids</taxon>
        <taxon>Solanales</taxon>
        <taxon>Solanaceae</taxon>
        <taxon>Nicotianoideae</taxon>
        <taxon>Nicotianeae</taxon>
        <taxon>Nicotiana</taxon>
    </lineage>
</organism>
<name>A0A1J6IVN5_NICAT</name>
<dbReference type="GO" id="GO:0000209">
    <property type="term" value="P:protein polyubiquitination"/>
    <property type="evidence" value="ECO:0007669"/>
    <property type="project" value="TreeGrafter"/>
</dbReference>
<dbReference type="AlphaFoldDB" id="A0A1J6IVN5"/>
<dbReference type="KEGG" id="nau:109223503"/>
<gene>
    <name evidence="2" type="ORF">A4A49_32588</name>
</gene>
<dbReference type="InterPro" id="IPR036047">
    <property type="entry name" value="F-box-like_dom_sf"/>
</dbReference>
<sequence length="251" mass="28851">MNTSSMSIQASLPHDIALKIASSLQVADLCSLGSCSQFWWELCGSDYIWESLCRERWPALSLEIEESSSYDNQTHEEWRVFYIRKHNEVAGKAAGLIEFVDRCLAFESIEVGHYLKAVRELDSMQFGFEDVQTFFLKSKHNVLLNLIGLHYCIIWLGLPGECVMEVLSNCNISQRQVRVQWWKLGRWFYGFRLRDELHTRTVSLEDLATGKEEEVLGVLHRGAVHEVIRVQISAAKPAYTSWSFQSAQDPN</sequence>
<dbReference type="Proteomes" id="UP000187609">
    <property type="component" value="Unassembled WGS sequence"/>
</dbReference>
<evidence type="ECO:0000313" key="2">
    <source>
        <dbReference type="EMBL" id="OIT04648.1"/>
    </source>
</evidence>
<dbReference type="OMA" id="WRSACDA"/>
<reference evidence="2" key="1">
    <citation type="submission" date="2016-11" db="EMBL/GenBank/DDBJ databases">
        <title>The genome of Nicotiana attenuata.</title>
        <authorList>
            <person name="Xu S."/>
            <person name="Brockmoeller T."/>
            <person name="Gaquerel E."/>
            <person name="Navarro A."/>
            <person name="Kuhl H."/>
            <person name="Gase K."/>
            <person name="Ling Z."/>
            <person name="Zhou W."/>
            <person name="Kreitzer C."/>
            <person name="Stanke M."/>
            <person name="Tang H."/>
            <person name="Lyons E."/>
            <person name="Pandey P."/>
            <person name="Pandey S.P."/>
            <person name="Timmermann B."/>
            <person name="Baldwin I.T."/>
        </authorList>
    </citation>
    <scope>NUCLEOTIDE SEQUENCE [LARGE SCALE GENOMIC DNA]</scope>
    <source>
        <strain evidence="2">UT</strain>
    </source>
</reference>
<dbReference type="SMR" id="A0A1J6IVN5"/>
<dbReference type="OrthoDB" id="3219396at2759"/>